<dbReference type="EMBL" id="LM676409">
    <property type="protein sequence ID" value="CEP26416.1"/>
    <property type="molecule type" value="Genomic_DNA"/>
</dbReference>
<evidence type="ECO:0000256" key="1">
    <source>
        <dbReference type="SAM" id="Phobius"/>
    </source>
</evidence>
<accession>A0A068VR95</accession>
<name>A0A068VR95_PROFF</name>
<sequence length="169" mass="17209">MSATAASAPLTGRVRPGPGQVDVRGPRFGAAITSVLLIAALVLGPWPGVIVLAIQTLAFAAGAVLGVSRQPYGLFFRSVVRPRIAPASEFEDAAAPRFAQGVGLAFAIAGLAGVVFSLPVLFYVAVAFALVAAGLNALFGFCLGCEMYLLGKRLFGSSRPSTGNATQTG</sequence>
<feature type="domain" description="DUF4395" evidence="2">
    <location>
        <begin position="21"/>
        <end position="153"/>
    </location>
</feature>
<keyword evidence="1" id="KW-1133">Transmembrane helix</keyword>
<dbReference type="AlphaFoldDB" id="A0A068VR95"/>
<evidence type="ECO:0000313" key="3">
    <source>
        <dbReference type="EMBL" id="CEP26416.1"/>
    </source>
</evidence>
<dbReference type="InterPro" id="IPR025508">
    <property type="entry name" value="DUF4395"/>
</dbReference>
<keyword evidence="1" id="KW-0812">Transmembrane</keyword>
<proteinExistence type="predicted"/>
<keyword evidence="1" id="KW-0472">Membrane</keyword>
<feature type="transmembrane region" description="Helical" evidence="1">
    <location>
        <begin position="122"/>
        <end position="150"/>
    </location>
</feature>
<dbReference type="PATRIC" id="fig|66712.6.peg.79"/>
<feature type="transmembrane region" description="Helical" evidence="1">
    <location>
        <begin position="98"/>
        <end position="116"/>
    </location>
</feature>
<reference evidence="3" key="1">
    <citation type="submission" date="2014-08" db="EMBL/GenBank/DDBJ databases">
        <authorList>
            <person name="Falentin Helene"/>
        </authorList>
    </citation>
    <scope>NUCLEOTIDE SEQUENCE</scope>
</reference>
<feature type="transmembrane region" description="Helical" evidence="1">
    <location>
        <begin position="25"/>
        <end position="43"/>
    </location>
</feature>
<evidence type="ECO:0000259" key="2">
    <source>
        <dbReference type="Pfam" id="PF14340"/>
    </source>
</evidence>
<dbReference type="KEGG" id="pfre:RM25_0075"/>
<dbReference type="GeneID" id="61221157"/>
<organism evidence="3">
    <name type="scientific">Propionibacterium freudenreichii subsp. freudenreichii</name>
    <dbReference type="NCBI Taxonomy" id="66712"/>
    <lineage>
        <taxon>Bacteria</taxon>
        <taxon>Bacillati</taxon>
        <taxon>Actinomycetota</taxon>
        <taxon>Actinomycetes</taxon>
        <taxon>Propionibacteriales</taxon>
        <taxon>Propionibacteriaceae</taxon>
        <taxon>Propionibacterium</taxon>
    </lineage>
</organism>
<gene>
    <name evidence="3" type="ORF">PFCIRM138_07405</name>
</gene>
<dbReference type="RefSeq" id="WP_044635847.1">
    <property type="nucleotide sequence ID" value="NZ_CP010341.1"/>
</dbReference>
<protein>
    <recommendedName>
        <fullName evidence="2">DUF4395 domain-containing protein</fullName>
    </recommendedName>
</protein>
<dbReference type="Pfam" id="PF14340">
    <property type="entry name" value="DUF4395"/>
    <property type="match status" value="1"/>
</dbReference>